<gene>
    <name evidence="1" type="ORF">RCL2_002436000</name>
</gene>
<dbReference type="Proteomes" id="UP000615446">
    <property type="component" value="Unassembled WGS sequence"/>
</dbReference>
<dbReference type="OrthoDB" id="2307182at2759"/>
<proteinExistence type="predicted"/>
<name>A0A8H3M4V6_9GLOM</name>
<organism evidence="1 2">
    <name type="scientific">Rhizophagus clarus</name>
    <dbReference type="NCBI Taxonomy" id="94130"/>
    <lineage>
        <taxon>Eukaryota</taxon>
        <taxon>Fungi</taxon>
        <taxon>Fungi incertae sedis</taxon>
        <taxon>Mucoromycota</taxon>
        <taxon>Glomeromycotina</taxon>
        <taxon>Glomeromycetes</taxon>
        <taxon>Glomerales</taxon>
        <taxon>Glomeraceae</taxon>
        <taxon>Rhizophagus</taxon>
    </lineage>
</organism>
<evidence type="ECO:0000313" key="1">
    <source>
        <dbReference type="EMBL" id="GES97785.1"/>
    </source>
</evidence>
<evidence type="ECO:0000313" key="2">
    <source>
        <dbReference type="Proteomes" id="UP000615446"/>
    </source>
</evidence>
<dbReference type="EMBL" id="BLAL01000261">
    <property type="protein sequence ID" value="GES97785.1"/>
    <property type="molecule type" value="Genomic_DNA"/>
</dbReference>
<dbReference type="AlphaFoldDB" id="A0A8H3M4V6"/>
<protein>
    <submittedName>
        <fullName evidence="1">Uncharacterized protein</fullName>
    </submittedName>
</protein>
<sequence>METRNLSEIKKCSGYQKTRSIELFSGSNKTYSTCSICRNQKKAIHNSQKQKRKETEYENIDLLNKENKENGLSFERTLNIVMLNNNSPKNIAEGIIEQISDADNFHWNSNRAKKAQKCFDLKKQRDTPFMKRFDCCGEINIVINLEIKTASVKVIHKILHELPKEVGVSNSVKDFIIENIDLLLKEIYACLSKLGKTRFKRDLNAFLSAKALLEEYNCTKILDIDLPVQAVAFETGLYQIIIENNISIKECGINATFKQKGEVDLNFFDVVTRNNSYPFIFESNKLTKSSGQTWEMNSLENDTNNEYGECEDLYNHLITITDNTLQILKEQKATGNLKWAKNIKKNFYSINKMQEEIKSYQRSQKIPLT</sequence>
<comment type="caution">
    <text evidence="1">The sequence shown here is derived from an EMBL/GenBank/DDBJ whole genome shotgun (WGS) entry which is preliminary data.</text>
</comment>
<reference evidence="1" key="1">
    <citation type="submission" date="2019-10" db="EMBL/GenBank/DDBJ databases">
        <title>Conservation and host-specific expression of non-tandemly repeated heterogenous ribosome RNA gene in arbuscular mycorrhizal fungi.</title>
        <authorList>
            <person name="Maeda T."/>
            <person name="Kobayashi Y."/>
            <person name="Nakagawa T."/>
            <person name="Ezawa T."/>
            <person name="Yamaguchi K."/>
            <person name="Bino T."/>
            <person name="Nishimoto Y."/>
            <person name="Shigenobu S."/>
            <person name="Kawaguchi M."/>
        </authorList>
    </citation>
    <scope>NUCLEOTIDE SEQUENCE</scope>
    <source>
        <strain evidence="1">HR1</strain>
    </source>
</reference>
<accession>A0A8H3M4V6</accession>